<feature type="region of interest" description="Disordered" evidence="1">
    <location>
        <begin position="1"/>
        <end position="112"/>
    </location>
</feature>
<sequence length="112" mass="12223">DRLELLLPVRPAGGRGGAAGDHAHLPLGLLHLAPRRPQRAPPRPGACSRRLRAAGADHTHPHRRRRPDAARGPARRGHPLHGGRGRRRSGGRHRRPGLPGRRGARPRARPQL</sequence>
<evidence type="ECO:0000256" key="1">
    <source>
        <dbReference type="SAM" id="MobiDB-lite"/>
    </source>
</evidence>
<feature type="non-terminal residue" evidence="2">
    <location>
        <position position="1"/>
    </location>
</feature>
<name>A0A6J4KWM6_9ACTN</name>
<protein>
    <submittedName>
        <fullName evidence="2">Uncharacterized protein</fullName>
    </submittedName>
</protein>
<feature type="compositionally biased region" description="Basic residues" evidence="1">
    <location>
        <begin position="73"/>
        <end position="112"/>
    </location>
</feature>
<proteinExistence type="predicted"/>
<evidence type="ECO:0000313" key="2">
    <source>
        <dbReference type="EMBL" id="CAA9317647.1"/>
    </source>
</evidence>
<gene>
    <name evidence="2" type="ORF">AVDCRST_MAG07-1579</name>
</gene>
<reference evidence="2" key="1">
    <citation type="submission" date="2020-02" db="EMBL/GenBank/DDBJ databases">
        <authorList>
            <person name="Meier V. D."/>
        </authorList>
    </citation>
    <scope>NUCLEOTIDE SEQUENCE</scope>
    <source>
        <strain evidence="2">AVDCRST_MAG07</strain>
    </source>
</reference>
<dbReference type="AlphaFoldDB" id="A0A6J4KWM6"/>
<accession>A0A6J4KWM6</accession>
<feature type="non-terminal residue" evidence="2">
    <location>
        <position position="112"/>
    </location>
</feature>
<organism evidence="2">
    <name type="scientific">uncultured Frankineae bacterium</name>
    <dbReference type="NCBI Taxonomy" id="437475"/>
    <lineage>
        <taxon>Bacteria</taxon>
        <taxon>Bacillati</taxon>
        <taxon>Actinomycetota</taxon>
        <taxon>Actinomycetes</taxon>
        <taxon>Frankiales</taxon>
        <taxon>environmental samples</taxon>
    </lineage>
</organism>
<dbReference type="EMBL" id="CADCUB010000052">
    <property type="protein sequence ID" value="CAA9317647.1"/>
    <property type="molecule type" value="Genomic_DNA"/>
</dbReference>